<comment type="caution">
    <text evidence="1">The sequence shown here is derived from an EMBL/GenBank/DDBJ whole genome shotgun (WGS) entry which is preliminary data.</text>
</comment>
<proteinExistence type="predicted"/>
<dbReference type="HOGENOM" id="CLU_3326488_0_0_9"/>
<reference evidence="1 2" key="2">
    <citation type="submission" date="2007-09" db="EMBL/GenBank/DDBJ databases">
        <title>Draft genome sequence of Clostridium bolteae (ATCC BAA-613).</title>
        <authorList>
            <person name="Sudarsanam P."/>
            <person name="Ley R."/>
            <person name="Guruge J."/>
            <person name="Turnbaugh P.J."/>
            <person name="Mahowald M."/>
            <person name="Liep D."/>
            <person name="Gordon J."/>
        </authorList>
    </citation>
    <scope>NUCLEOTIDE SEQUENCE [LARGE SCALE GENOMIC DNA]</scope>
    <source>
        <strain evidence="2">ATCC BAA-613 / DSM 15670 / CCUG 46953 / JCM 12243 / WAL 16351</strain>
    </source>
</reference>
<protein>
    <submittedName>
        <fullName evidence="1">Uncharacterized protein</fullName>
    </submittedName>
</protein>
<sequence>MVLTKDFITGLLEDSIQFVPVSVPGSESVQLAFFSQVR</sequence>
<dbReference type="PaxDb" id="411902-CLOBOL_02921"/>
<evidence type="ECO:0000313" key="1">
    <source>
        <dbReference type="EMBL" id="EDP16777.1"/>
    </source>
</evidence>
<accession>A8RR55</accession>
<reference evidence="1 2" key="1">
    <citation type="submission" date="2007-08" db="EMBL/GenBank/DDBJ databases">
        <authorList>
            <person name="Fulton L."/>
            <person name="Clifton S."/>
            <person name="Fulton B."/>
            <person name="Xu J."/>
            <person name="Minx P."/>
            <person name="Pepin K.H."/>
            <person name="Johnson M."/>
            <person name="Thiruvilangam P."/>
            <person name="Bhonagiri V."/>
            <person name="Nash W.E."/>
            <person name="Mardis E.R."/>
            <person name="Wilson R.K."/>
        </authorList>
    </citation>
    <scope>NUCLEOTIDE SEQUENCE [LARGE SCALE GENOMIC DNA]</scope>
    <source>
        <strain evidence="2">ATCC BAA-613 / DSM 15670 / CCUG 46953 / JCM 12243 / WAL 16351</strain>
    </source>
</reference>
<dbReference type="Proteomes" id="UP000005396">
    <property type="component" value="Unassembled WGS sequence"/>
</dbReference>
<evidence type="ECO:0000313" key="2">
    <source>
        <dbReference type="Proteomes" id="UP000005396"/>
    </source>
</evidence>
<dbReference type="EMBL" id="ABCC02000027">
    <property type="protein sequence ID" value="EDP16777.1"/>
    <property type="molecule type" value="Genomic_DNA"/>
</dbReference>
<gene>
    <name evidence="1" type="ORF">CLOBOL_02921</name>
</gene>
<dbReference type="AlphaFoldDB" id="A8RR55"/>
<organism evidence="1 2">
    <name type="scientific">Enterocloster bolteae (strain ATCC BAA-613 / DSM 15670 / CCUG 46953 / JCM 12243 / WAL 16351)</name>
    <name type="common">Clostridium bolteae</name>
    <dbReference type="NCBI Taxonomy" id="411902"/>
    <lineage>
        <taxon>Bacteria</taxon>
        <taxon>Bacillati</taxon>
        <taxon>Bacillota</taxon>
        <taxon>Clostridia</taxon>
        <taxon>Lachnospirales</taxon>
        <taxon>Lachnospiraceae</taxon>
        <taxon>Enterocloster</taxon>
    </lineage>
</organism>
<name>A8RR55_ENTBW</name>